<dbReference type="PANTHER" id="PTHR10192">
    <property type="entry name" value="MOLYBDOPTERIN BIOSYNTHESIS PROTEIN"/>
    <property type="match status" value="1"/>
</dbReference>
<dbReference type="InterPro" id="IPR036425">
    <property type="entry name" value="MoaB/Mog-like_dom_sf"/>
</dbReference>
<dbReference type="Gene3D" id="3.90.105.10">
    <property type="entry name" value="Molybdopterin biosynthesis moea protein, domain 2"/>
    <property type="match status" value="1"/>
</dbReference>
<dbReference type="InterPro" id="IPR005110">
    <property type="entry name" value="MoeA_linker/N"/>
</dbReference>
<dbReference type="EMBL" id="JBHRTK010000010">
    <property type="protein sequence ID" value="MFC3206370.1"/>
    <property type="molecule type" value="Genomic_DNA"/>
</dbReference>
<dbReference type="EC" id="2.10.1.1" evidence="6"/>
<keyword evidence="6" id="KW-0500">Molybdenum</keyword>
<dbReference type="SMART" id="SM00852">
    <property type="entry name" value="MoCF_biosynth"/>
    <property type="match status" value="1"/>
</dbReference>
<comment type="cofactor">
    <cofactor evidence="6">
        <name>Mg(2+)</name>
        <dbReference type="ChEBI" id="CHEBI:18420"/>
    </cofactor>
</comment>
<evidence type="ECO:0000256" key="2">
    <source>
        <dbReference type="ARBA" id="ARBA00005046"/>
    </source>
</evidence>
<comment type="similarity">
    <text evidence="3 6">Belongs to the MoeA family.</text>
</comment>
<evidence type="ECO:0000256" key="5">
    <source>
        <dbReference type="ARBA" id="ARBA00047317"/>
    </source>
</evidence>
<dbReference type="InterPro" id="IPR036135">
    <property type="entry name" value="MoeA_linker/N_sf"/>
</dbReference>
<dbReference type="InterPro" id="IPR005111">
    <property type="entry name" value="MoeA_C_domain_IV"/>
</dbReference>
<keyword evidence="9" id="KW-1185">Reference proteome</keyword>
<evidence type="ECO:0000256" key="4">
    <source>
        <dbReference type="ARBA" id="ARBA00023150"/>
    </source>
</evidence>
<gene>
    <name evidence="8" type="ORF">ACFOHJ_09135</name>
</gene>
<keyword evidence="4 6" id="KW-0501">Molybdenum cofactor biosynthesis</keyword>
<dbReference type="SUPFAM" id="SSF63882">
    <property type="entry name" value="MoeA N-terminal region -like"/>
    <property type="match status" value="1"/>
</dbReference>
<evidence type="ECO:0000313" key="9">
    <source>
        <dbReference type="Proteomes" id="UP001595583"/>
    </source>
</evidence>
<comment type="catalytic activity">
    <reaction evidence="5">
        <text>adenylyl-molybdopterin + molybdate = Mo-molybdopterin + AMP + H(+)</text>
        <dbReference type="Rhea" id="RHEA:35047"/>
        <dbReference type="ChEBI" id="CHEBI:15378"/>
        <dbReference type="ChEBI" id="CHEBI:36264"/>
        <dbReference type="ChEBI" id="CHEBI:62727"/>
        <dbReference type="ChEBI" id="CHEBI:71302"/>
        <dbReference type="ChEBI" id="CHEBI:456215"/>
        <dbReference type="EC" id="2.10.1.1"/>
    </reaction>
</comment>
<dbReference type="RefSeq" id="WP_378220180.1">
    <property type="nucleotide sequence ID" value="NZ_JBHRTK010000010.1"/>
</dbReference>
<dbReference type="Gene3D" id="2.40.340.10">
    <property type="entry name" value="MoeA, C-terminal, domain IV"/>
    <property type="match status" value="1"/>
</dbReference>
<dbReference type="InterPro" id="IPR038987">
    <property type="entry name" value="MoeA-like"/>
</dbReference>
<evidence type="ECO:0000259" key="7">
    <source>
        <dbReference type="SMART" id="SM00852"/>
    </source>
</evidence>
<protein>
    <recommendedName>
        <fullName evidence="6">Molybdopterin molybdenumtransferase</fullName>
        <ecNumber evidence="6">2.10.1.1</ecNumber>
    </recommendedName>
</protein>
<dbReference type="InterPro" id="IPR036688">
    <property type="entry name" value="MoeA_C_domain_IV_sf"/>
</dbReference>
<dbReference type="Gene3D" id="3.40.980.10">
    <property type="entry name" value="MoaB/Mog-like domain"/>
    <property type="match status" value="1"/>
</dbReference>
<accession>A0ABV7K7U2</accession>
<dbReference type="Pfam" id="PF03454">
    <property type="entry name" value="MoeA_C"/>
    <property type="match status" value="1"/>
</dbReference>
<evidence type="ECO:0000313" key="8">
    <source>
        <dbReference type="EMBL" id="MFC3206370.1"/>
    </source>
</evidence>
<dbReference type="Gene3D" id="2.170.190.11">
    <property type="entry name" value="Molybdopterin biosynthesis moea protein, domain 3"/>
    <property type="match status" value="1"/>
</dbReference>
<reference evidence="9" key="1">
    <citation type="journal article" date="2019" name="Int. J. Syst. Evol. Microbiol.">
        <title>The Global Catalogue of Microorganisms (GCM) 10K type strain sequencing project: providing services to taxonomists for standard genome sequencing and annotation.</title>
        <authorList>
            <consortium name="The Broad Institute Genomics Platform"/>
            <consortium name="The Broad Institute Genome Sequencing Center for Infectious Disease"/>
            <person name="Wu L."/>
            <person name="Ma J."/>
        </authorList>
    </citation>
    <scope>NUCLEOTIDE SEQUENCE [LARGE SCALE GENOMIC DNA]</scope>
    <source>
        <strain evidence="9">KCTC 52165</strain>
    </source>
</reference>
<sequence length="408" mass="42758">MPAGIDWTPVDTALDLLRTKLSPVVGTEELAVSQALGRVLAQDTVARRSNPPAANSAVDGYGFAHAATGEGPQMLPLLEGRAAAGVPFAGRVPEGMAIRILTGAILPEGVDTVVLEEDTTSDGRRVAFHGPIKARSNTRKAGEDVTAGDVGLPAGHRLRPPDLALLSAVGVARVMVFRPLRVGVLSTGDEIVPEVDEAVLEAGRIYDANRPMLLAMARCWNHVPVDLGHVGDDRAALAARLDGGVAEADVIFTSGGASAGDEDHVSALLREAGTMHSWRIAVKPGRPLALGLWRGVPVFGLPGNPVAAFVCTLIFGRPALSMLGGSGWEEPAGYLVPAAFRKNKLPGRREYLRARLTPEGHAETFRSEGSGRISGLSWATGLVELADGAREVVPGDPVRFLPYGSFGL</sequence>
<feature type="domain" description="MoaB/Mog" evidence="7">
    <location>
        <begin position="183"/>
        <end position="322"/>
    </location>
</feature>
<evidence type="ECO:0000256" key="1">
    <source>
        <dbReference type="ARBA" id="ARBA00002901"/>
    </source>
</evidence>
<dbReference type="PROSITE" id="PS01079">
    <property type="entry name" value="MOCF_BIOSYNTHESIS_2"/>
    <property type="match status" value="1"/>
</dbReference>
<dbReference type="InterPro" id="IPR008284">
    <property type="entry name" value="MoCF_biosynth_CS"/>
</dbReference>
<dbReference type="Proteomes" id="UP001595583">
    <property type="component" value="Unassembled WGS sequence"/>
</dbReference>
<evidence type="ECO:0000256" key="3">
    <source>
        <dbReference type="ARBA" id="ARBA00010763"/>
    </source>
</evidence>
<dbReference type="SUPFAM" id="SSF53218">
    <property type="entry name" value="Molybdenum cofactor biosynthesis proteins"/>
    <property type="match status" value="1"/>
</dbReference>
<comment type="caution">
    <text evidence="8">The sequence shown here is derived from an EMBL/GenBank/DDBJ whole genome shotgun (WGS) entry which is preliminary data.</text>
</comment>
<dbReference type="Pfam" id="PF00994">
    <property type="entry name" value="MoCF_biosynth"/>
    <property type="match status" value="1"/>
</dbReference>
<name>A0ABV7K7U2_9HYPH</name>
<dbReference type="SUPFAM" id="SSF63867">
    <property type="entry name" value="MoeA C-terminal domain-like"/>
    <property type="match status" value="1"/>
</dbReference>
<dbReference type="Pfam" id="PF03453">
    <property type="entry name" value="MoeA_N"/>
    <property type="match status" value="1"/>
</dbReference>
<keyword evidence="6" id="KW-0460">Magnesium</keyword>
<proteinExistence type="inferred from homology"/>
<comment type="pathway">
    <text evidence="2 6">Cofactor biosynthesis; molybdopterin biosynthesis.</text>
</comment>
<organism evidence="8 9">
    <name type="scientific">Aquamicrobium soli</name>
    <dbReference type="NCBI Taxonomy" id="1811518"/>
    <lineage>
        <taxon>Bacteria</taxon>
        <taxon>Pseudomonadati</taxon>
        <taxon>Pseudomonadota</taxon>
        <taxon>Alphaproteobacteria</taxon>
        <taxon>Hyphomicrobiales</taxon>
        <taxon>Phyllobacteriaceae</taxon>
        <taxon>Aquamicrobium</taxon>
    </lineage>
</organism>
<evidence type="ECO:0000256" key="6">
    <source>
        <dbReference type="RuleBase" id="RU365090"/>
    </source>
</evidence>
<keyword evidence="6" id="KW-0808">Transferase</keyword>
<dbReference type="PANTHER" id="PTHR10192:SF5">
    <property type="entry name" value="GEPHYRIN"/>
    <property type="match status" value="1"/>
</dbReference>
<dbReference type="InterPro" id="IPR001453">
    <property type="entry name" value="MoaB/Mog_dom"/>
</dbReference>
<comment type="function">
    <text evidence="1 6">Catalyzes the insertion of molybdate into adenylated molybdopterin with the concomitant release of AMP.</text>
</comment>
<keyword evidence="6" id="KW-0479">Metal-binding</keyword>
<dbReference type="CDD" id="cd00887">
    <property type="entry name" value="MoeA"/>
    <property type="match status" value="1"/>
</dbReference>